<evidence type="ECO:0000313" key="2">
    <source>
        <dbReference type="Proteomes" id="UP000521199"/>
    </source>
</evidence>
<dbReference type="RefSeq" id="WP_183961780.1">
    <property type="nucleotide sequence ID" value="NZ_JACHHP010000005.1"/>
</dbReference>
<dbReference type="Proteomes" id="UP000521199">
    <property type="component" value="Unassembled WGS sequence"/>
</dbReference>
<dbReference type="EMBL" id="JACHHP010000005">
    <property type="protein sequence ID" value="MBB5209240.1"/>
    <property type="molecule type" value="Genomic_DNA"/>
</dbReference>
<comment type="caution">
    <text evidence="1">The sequence shown here is derived from an EMBL/GenBank/DDBJ whole genome shotgun (WGS) entry which is preliminary data.</text>
</comment>
<reference evidence="1 2" key="1">
    <citation type="submission" date="2020-08" db="EMBL/GenBank/DDBJ databases">
        <title>Genomic Encyclopedia of Type Strains, Phase IV (KMG-IV): sequencing the most valuable type-strain genomes for metagenomic binning, comparative biology and taxonomic classification.</title>
        <authorList>
            <person name="Goeker M."/>
        </authorList>
    </citation>
    <scope>NUCLEOTIDE SEQUENCE [LARGE SCALE GENOMIC DNA]</scope>
    <source>
        <strain evidence="1 2">DSM 24163</strain>
    </source>
</reference>
<name>A0A7W8G310_9GAMM</name>
<evidence type="ECO:0000313" key="1">
    <source>
        <dbReference type="EMBL" id="MBB5209240.1"/>
    </source>
</evidence>
<dbReference type="AlphaFoldDB" id="A0A7W8G310"/>
<sequence>MPALPDLLRSLLSRTRVDRVGAARLLWDARGVPIQIREYTRYCADLLREALHGIDTEVEVALDAALDGAVLQSARGQRPLRVGLQIEHTLVKPGGRDSAGAPEGAVPLPDGRGRYLARVADLDRLTACDVVIDYSQANIEHLRRSGHFEDYLRRVVHVAPLLYPFEPPQSPRPRTAITLFADTAQPRRARFLREANAADLPLRNVRRTFDAARLRALYRDTRVLVNVHQTDHHDTLEELRVLPALLCGVVVVSEDVPLRETVPYAPFIVWAPYGRLVETVRDVLAHYDEYRRAIFDGDALRETIARMRRDNAAGIVATLAAAVARREPPRMQKE</sequence>
<organism evidence="1 2">
    <name type="scientific">Chiayiivirga flava</name>
    <dbReference type="NCBI Taxonomy" id="659595"/>
    <lineage>
        <taxon>Bacteria</taxon>
        <taxon>Pseudomonadati</taxon>
        <taxon>Pseudomonadota</taxon>
        <taxon>Gammaproteobacteria</taxon>
        <taxon>Lysobacterales</taxon>
        <taxon>Lysobacteraceae</taxon>
        <taxon>Chiayiivirga</taxon>
    </lineage>
</organism>
<gene>
    <name evidence="1" type="ORF">HNQ52_002803</name>
</gene>
<protein>
    <recommendedName>
        <fullName evidence="3">Glycosyltransferase family 1 protein</fullName>
    </recommendedName>
</protein>
<accession>A0A7W8G310</accession>
<evidence type="ECO:0008006" key="3">
    <source>
        <dbReference type="Google" id="ProtNLM"/>
    </source>
</evidence>
<proteinExistence type="predicted"/>
<keyword evidence="2" id="KW-1185">Reference proteome</keyword>